<evidence type="ECO:0000256" key="1">
    <source>
        <dbReference type="ARBA" id="ARBA00006484"/>
    </source>
</evidence>
<dbReference type="InterPro" id="IPR051122">
    <property type="entry name" value="SDR_DHRS6-like"/>
</dbReference>
<evidence type="ECO:0000256" key="2">
    <source>
        <dbReference type="ARBA" id="ARBA00011881"/>
    </source>
</evidence>
<keyword evidence="3" id="KW-0560">Oxidoreductase</keyword>
<dbReference type="InterPro" id="IPR036291">
    <property type="entry name" value="NAD(P)-bd_dom_sf"/>
</dbReference>
<dbReference type="Proteomes" id="UP000007843">
    <property type="component" value="Chromosome"/>
</dbReference>
<dbReference type="PATRIC" id="fig|1006551.4.peg.4346"/>
<reference evidence="4 5" key="1">
    <citation type="journal article" date="2012" name="J. Bacteriol.">
        <title>Complete genome sequence of Klebsiella oxytoca KCTC 1686, used in production of 2,3-butanediol.</title>
        <authorList>
            <person name="Shin S.H."/>
            <person name="Kim S."/>
            <person name="Kim J.Y."/>
            <person name="Lee S."/>
            <person name="Um Y."/>
            <person name="Oh M.K."/>
            <person name="Kim Y.R."/>
            <person name="Lee J."/>
            <person name="Yang K.S."/>
        </authorList>
    </citation>
    <scope>NUCLEOTIDE SEQUENCE [LARGE SCALE GENOMIC DNA]</scope>
    <source>
        <strain evidence="5">ATCC 8724 / DSM 4798 / JCM 20051 / NBRC 3318 / NRRL B-199 / KCTC 1686</strain>
    </source>
</reference>
<evidence type="ECO:0000256" key="3">
    <source>
        <dbReference type="ARBA" id="ARBA00023002"/>
    </source>
</evidence>
<dbReference type="GO" id="GO:0016491">
    <property type="term" value="F:oxidoreductase activity"/>
    <property type="evidence" value="ECO:0007669"/>
    <property type="project" value="UniProtKB-KW"/>
</dbReference>
<comment type="subunit">
    <text evidence="2">Homotetramer.</text>
</comment>
<dbReference type="EMBL" id="CP003218">
    <property type="protein sequence ID" value="AEX06059.1"/>
    <property type="molecule type" value="Genomic_DNA"/>
</dbReference>
<dbReference type="PROSITE" id="PS00061">
    <property type="entry name" value="ADH_SHORT"/>
    <property type="match status" value="1"/>
</dbReference>
<organism evidence="4 5">
    <name type="scientific">Klebsiella michiganensis (strain ATCC 8724 / DSM 4798 / JCM 20051 / NBRC 3318 / NRRL B-199 / KCTC 1686 / BUCSAV 143 / CCM 1901)</name>
    <dbReference type="NCBI Taxonomy" id="1006551"/>
    <lineage>
        <taxon>Bacteria</taxon>
        <taxon>Pseudomonadati</taxon>
        <taxon>Pseudomonadota</taxon>
        <taxon>Gammaproteobacteria</taxon>
        <taxon>Enterobacterales</taxon>
        <taxon>Enterobacteriaceae</taxon>
        <taxon>Klebsiella/Raoultella group</taxon>
        <taxon>Klebsiella</taxon>
    </lineage>
</organism>
<dbReference type="PANTHER" id="PTHR43477:SF1">
    <property type="entry name" value="DIHYDROANTICAPSIN 7-DEHYDROGENASE"/>
    <property type="match status" value="1"/>
</dbReference>
<proteinExistence type="inferred from homology"/>
<name>A0A0H3HC92_KLEM8</name>
<evidence type="ECO:0000313" key="4">
    <source>
        <dbReference type="EMBL" id="AEX06059.1"/>
    </source>
</evidence>
<dbReference type="FunFam" id="3.40.50.720:FF:000084">
    <property type="entry name" value="Short-chain dehydrogenase reductase"/>
    <property type="match status" value="1"/>
</dbReference>
<sequence>MARFSAKRVLITGATSGIGLAGAKRIDSEGGWVIATGRDPGRLASLRRQLSDRARVIDNNASDPLTGAALAEAIDSSGGLDGLWLNAGYAAVGELSQVDAAAFDRMMATNVRGPVLQMAALAGKLNAGASVVVTASTSAYEGAAAASLYSATKGALISLTRCWASALGERNIRVNALIPGPIDTPFRHFMRDEVRREFEASVVSRLALHRQGTAAEAADVALFLLSDAASFVSGSQYVVDGGLTLR</sequence>
<dbReference type="CDD" id="cd05233">
    <property type="entry name" value="SDR_c"/>
    <property type="match status" value="1"/>
</dbReference>
<accession>A0A0H3HC92</accession>
<gene>
    <name evidence="4" type="ordered locus">KOX_21695</name>
</gene>
<dbReference type="InterPro" id="IPR020904">
    <property type="entry name" value="Sc_DH/Rdtase_CS"/>
</dbReference>
<dbReference type="InterPro" id="IPR002347">
    <property type="entry name" value="SDR_fam"/>
</dbReference>
<dbReference type="SUPFAM" id="SSF51735">
    <property type="entry name" value="NAD(P)-binding Rossmann-fold domains"/>
    <property type="match status" value="1"/>
</dbReference>
<dbReference type="PRINTS" id="PR00081">
    <property type="entry name" value="GDHRDH"/>
</dbReference>
<dbReference type="Gene3D" id="3.40.50.720">
    <property type="entry name" value="NAD(P)-binding Rossmann-like Domain"/>
    <property type="match status" value="1"/>
</dbReference>
<dbReference type="PANTHER" id="PTHR43477">
    <property type="entry name" value="DIHYDROANTICAPSIN 7-DEHYDROGENASE"/>
    <property type="match status" value="1"/>
</dbReference>
<comment type="similarity">
    <text evidence="1">Belongs to the short-chain dehydrogenases/reductases (SDR) family.</text>
</comment>
<dbReference type="AlphaFoldDB" id="A0A0H3HC92"/>
<dbReference type="RefSeq" id="WP_014229548.1">
    <property type="nucleotide sequence ID" value="NC_016612.1"/>
</dbReference>
<dbReference type="Pfam" id="PF13561">
    <property type="entry name" value="adh_short_C2"/>
    <property type="match status" value="1"/>
</dbReference>
<dbReference type="KEGG" id="kox:KOX_21695"/>
<dbReference type="HOGENOM" id="CLU_010194_1_0_6"/>
<protein>
    <submittedName>
        <fullName evidence="4">Short-chain dehydrogenase/reductase SDR</fullName>
    </submittedName>
</protein>
<evidence type="ECO:0000313" key="5">
    <source>
        <dbReference type="Proteomes" id="UP000007843"/>
    </source>
</evidence>